<protein>
    <submittedName>
        <fullName evidence="1">Uncharacterized protein</fullName>
    </submittedName>
</protein>
<dbReference type="EMBL" id="JAIQCV010000002">
    <property type="protein sequence ID" value="KAH1121582.1"/>
    <property type="molecule type" value="Genomic_DNA"/>
</dbReference>
<reference evidence="1 2" key="1">
    <citation type="journal article" date="2021" name="Plant Biotechnol. J.">
        <title>Multi-omics assisted identification of the key and species-specific regulatory components of drought-tolerant mechanisms in Gossypium stocksii.</title>
        <authorList>
            <person name="Yu D."/>
            <person name="Ke L."/>
            <person name="Zhang D."/>
            <person name="Wu Y."/>
            <person name="Sun Y."/>
            <person name="Mei J."/>
            <person name="Sun J."/>
            <person name="Sun Y."/>
        </authorList>
    </citation>
    <scope>NUCLEOTIDE SEQUENCE [LARGE SCALE GENOMIC DNA]</scope>
    <source>
        <strain evidence="2">cv. E1</strain>
        <tissue evidence="1">Leaf</tissue>
    </source>
</reference>
<organism evidence="1 2">
    <name type="scientific">Gossypium stocksii</name>
    <dbReference type="NCBI Taxonomy" id="47602"/>
    <lineage>
        <taxon>Eukaryota</taxon>
        <taxon>Viridiplantae</taxon>
        <taxon>Streptophyta</taxon>
        <taxon>Embryophyta</taxon>
        <taxon>Tracheophyta</taxon>
        <taxon>Spermatophyta</taxon>
        <taxon>Magnoliopsida</taxon>
        <taxon>eudicotyledons</taxon>
        <taxon>Gunneridae</taxon>
        <taxon>Pentapetalae</taxon>
        <taxon>rosids</taxon>
        <taxon>malvids</taxon>
        <taxon>Malvales</taxon>
        <taxon>Malvaceae</taxon>
        <taxon>Malvoideae</taxon>
        <taxon>Gossypium</taxon>
    </lineage>
</organism>
<dbReference type="OrthoDB" id="1932348at2759"/>
<dbReference type="AlphaFoldDB" id="A0A9D3WDD4"/>
<comment type="caution">
    <text evidence="1">The sequence shown here is derived from an EMBL/GenBank/DDBJ whole genome shotgun (WGS) entry which is preliminary data.</text>
</comment>
<evidence type="ECO:0000313" key="2">
    <source>
        <dbReference type="Proteomes" id="UP000828251"/>
    </source>
</evidence>
<name>A0A9D3WDD4_9ROSI</name>
<gene>
    <name evidence="1" type="ORF">J1N35_004742</name>
</gene>
<evidence type="ECO:0000313" key="1">
    <source>
        <dbReference type="EMBL" id="KAH1121582.1"/>
    </source>
</evidence>
<feature type="non-terminal residue" evidence="1">
    <location>
        <position position="73"/>
    </location>
</feature>
<proteinExistence type="predicted"/>
<sequence>MTAIEETKNLETLLLDELVGFLFTHKIRIEEGVEDQKIEKKKANDVTWSDEDSSDDEEHEVANFCVMAIDESK</sequence>
<accession>A0A9D3WDD4</accession>
<keyword evidence="2" id="KW-1185">Reference proteome</keyword>
<dbReference type="Proteomes" id="UP000828251">
    <property type="component" value="Unassembled WGS sequence"/>
</dbReference>